<gene>
    <name evidence="4" type="ORF">DAPPUDRAFT_124939</name>
</gene>
<feature type="compositionally biased region" description="Basic residues" evidence="2">
    <location>
        <begin position="191"/>
        <end position="203"/>
    </location>
</feature>
<dbReference type="KEGG" id="dpx:DAPPUDRAFT_124939"/>
<feature type="region of interest" description="Disordered" evidence="2">
    <location>
        <begin position="117"/>
        <end position="241"/>
    </location>
</feature>
<sequence length="241" mass="26757">MDTCKVCGRMYPAFYIQKHKCKGKPKVVKEFSCHLCDTICSYKSNMYRHYKKIHKLEKEEVPLAKVKVKRESRPLIPCPVCTKPITQLCRHACPGQSKPGPSQPKKAVSADRARKISYIDSDYDTNSNSNTSSNSDSNSKKQANKAVRSLDRPKRITRSLKAINLEDESSASSGSETSVSSYCPSRSPSPKPKKAKPCPKSKKPRNDPSNSSTISDEESDLESDDSNASRDSILNPRKGGK</sequence>
<feature type="non-terminal residue" evidence="4">
    <location>
        <position position="241"/>
    </location>
</feature>
<feature type="domain" description="C2H2-type" evidence="3">
    <location>
        <begin position="31"/>
        <end position="59"/>
    </location>
</feature>
<feature type="compositionally biased region" description="Low complexity" evidence="2">
    <location>
        <begin position="117"/>
        <end position="137"/>
    </location>
</feature>
<proteinExistence type="predicted"/>
<keyword evidence="1" id="KW-0862">Zinc</keyword>
<dbReference type="EMBL" id="GL736824">
    <property type="protein sequence ID" value="EFX60229.1"/>
    <property type="molecule type" value="Genomic_DNA"/>
</dbReference>
<accession>E9I701</accession>
<organism evidence="4 5">
    <name type="scientific">Daphnia pulex</name>
    <name type="common">Water flea</name>
    <dbReference type="NCBI Taxonomy" id="6669"/>
    <lineage>
        <taxon>Eukaryota</taxon>
        <taxon>Metazoa</taxon>
        <taxon>Ecdysozoa</taxon>
        <taxon>Arthropoda</taxon>
        <taxon>Crustacea</taxon>
        <taxon>Branchiopoda</taxon>
        <taxon>Diplostraca</taxon>
        <taxon>Cladocera</taxon>
        <taxon>Anomopoda</taxon>
        <taxon>Daphniidae</taxon>
        <taxon>Daphnia</taxon>
    </lineage>
</organism>
<dbReference type="PROSITE" id="PS00028">
    <property type="entry name" value="ZINC_FINGER_C2H2_1"/>
    <property type="match status" value="1"/>
</dbReference>
<evidence type="ECO:0000313" key="5">
    <source>
        <dbReference type="Proteomes" id="UP000000305"/>
    </source>
</evidence>
<evidence type="ECO:0000256" key="2">
    <source>
        <dbReference type="SAM" id="MobiDB-lite"/>
    </source>
</evidence>
<protein>
    <recommendedName>
        <fullName evidence="3">C2H2-type domain-containing protein</fullName>
    </recommendedName>
</protein>
<evidence type="ECO:0000259" key="3">
    <source>
        <dbReference type="PROSITE" id="PS50157"/>
    </source>
</evidence>
<dbReference type="PROSITE" id="PS50157">
    <property type="entry name" value="ZINC_FINGER_C2H2_2"/>
    <property type="match status" value="1"/>
</dbReference>
<keyword evidence="5" id="KW-1185">Reference proteome</keyword>
<name>E9I701_DAPPU</name>
<reference evidence="4 5" key="1">
    <citation type="journal article" date="2011" name="Science">
        <title>The ecoresponsive genome of Daphnia pulex.</title>
        <authorList>
            <person name="Colbourne J.K."/>
            <person name="Pfrender M.E."/>
            <person name="Gilbert D."/>
            <person name="Thomas W.K."/>
            <person name="Tucker A."/>
            <person name="Oakley T.H."/>
            <person name="Tokishita S."/>
            <person name="Aerts A."/>
            <person name="Arnold G.J."/>
            <person name="Basu M.K."/>
            <person name="Bauer D.J."/>
            <person name="Caceres C.E."/>
            <person name="Carmel L."/>
            <person name="Casola C."/>
            <person name="Choi J.H."/>
            <person name="Detter J.C."/>
            <person name="Dong Q."/>
            <person name="Dusheyko S."/>
            <person name="Eads B.D."/>
            <person name="Frohlich T."/>
            <person name="Geiler-Samerotte K.A."/>
            <person name="Gerlach D."/>
            <person name="Hatcher P."/>
            <person name="Jogdeo S."/>
            <person name="Krijgsveld J."/>
            <person name="Kriventseva E.V."/>
            <person name="Kultz D."/>
            <person name="Laforsch C."/>
            <person name="Lindquist E."/>
            <person name="Lopez J."/>
            <person name="Manak J.R."/>
            <person name="Muller J."/>
            <person name="Pangilinan J."/>
            <person name="Patwardhan R.P."/>
            <person name="Pitluck S."/>
            <person name="Pritham E.J."/>
            <person name="Rechtsteiner A."/>
            <person name="Rho M."/>
            <person name="Rogozin I.B."/>
            <person name="Sakarya O."/>
            <person name="Salamov A."/>
            <person name="Schaack S."/>
            <person name="Shapiro H."/>
            <person name="Shiga Y."/>
            <person name="Skalitzky C."/>
            <person name="Smith Z."/>
            <person name="Souvorov A."/>
            <person name="Sung W."/>
            <person name="Tang Z."/>
            <person name="Tsuchiya D."/>
            <person name="Tu H."/>
            <person name="Vos H."/>
            <person name="Wang M."/>
            <person name="Wolf Y.I."/>
            <person name="Yamagata H."/>
            <person name="Yamada T."/>
            <person name="Ye Y."/>
            <person name="Shaw J.R."/>
            <person name="Andrews J."/>
            <person name="Crease T.J."/>
            <person name="Tang H."/>
            <person name="Lucas S.M."/>
            <person name="Robertson H.M."/>
            <person name="Bork P."/>
            <person name="Koonin E.V."/>
            <person name="Zdobnov E.M."/>
            <person name="Grigoriev I.V."/>
            <person name="Lynch M."/>
            <person name="Boore J.L."/>
        </authorList>
    </citation>
    <scope>NUCLEOTIDE SEQUENCE [LARGE SCALE GENOMIC DNA]</scope>
</reference>
<keyword evidence="1" id="KW-0479">Metal-binding</keyword>
<dbReference type="HOGENOM" id="CLU_1154144_0_0_1"/>
<dbReference type="InterPro" id="IPR013087">
    <property type="entry name" value="Znf_C2H2_type"/>
</dbReference>
<keyword evidence="1" id="KW-0863">Zinc-finger</keyword>
<evidence type="ECO:0000256" key="1">
    <source>
        <dbReference type="PROSITE-ProRule" id="PRU00042"/>
    </source>
</evidence>
<evidence type="ECO:0000313" key="4">
    <source>
        <dbReference type="EMBL" id="EFX60229.1"/>
    </source>
</evidence>
<dbReference type="AlphaFoldDB" id="E9I701"/>
<dbReference type="GO" id="GO:0008270">
    <property type="term" value="F:zinc ion binding"/>
    <property type="evidence" value="ECO:0007669"/>
    <property type="project" value="UniProtKB-KW"/>
</dbReference>
<feature type="compositionally biased region" description="Acidic residues" evidence="2">
    <location>
        <begin position="215"/>
        <end position="225"/>
    </location>
</feature>
<dbReference type="InParanoid" id="E9I701"/>
<feature type="compositionally biased region" description="Low complexity" evidence="2">
    <location>
        <begin position="170"/>
        <end position="188"/>
    </location>
</feature>
<dbReference type="Proteomes" id="UP000000305">
    <property type="component" value="Unassembled WGS sequence"/>
</dbReference>